<evidence type="ECO:0000313" key="2">
    <source>
        <dbReference type="Proteomes" id="UP001056120"/>
    </source>
</evidence>
<reference evidence="1 2" key="2">
    <citation type="journal article" date="2022" name="Mol. Ecol. Resour.">
        <title>The genomes of chicory, endive, great burdock and yacon provide insights into Asteraceae paleo-polyploidization history and plant inulin production.</title>
        <authorList>
            <person name="Fan W."/>
            <person name="Wang S."/>
            <person name="Wang H."/>
            <person name="Wang A."/>
            <person name="Jiang F."/>
            <person name="Liu H."/>
            <person name="Zhao H."/>
            <person name="Xu D."/>
            <person name="Zhang Y."/>
        </authorList>
    </citation>
    <scope>NUCLEOTIDE SEQUENCE [LARGE SCALE GENOMIC DNA]</scope>
    <source>
        <strain evidence="2">cv. Yunnan</strain>
        <tissue evidence="1">Leaves</tissue>
    </source>
</reference>
<keyword evidence="2" id="KW-1185">Reference proteome</keyword>
<proteinExistence type="predicted"/>
<dbReference type="EMBL" id="CM042036">
    <property type="protein sequence ID" value="KAI3743993.1"/>
    <property type="molecule type" value="Genomic_DNA"/>
</dbReference>
<name>A0ACB9DBI0_9ASTR</name>
<organism evidence="1 2">
    <name type="scientific">Smallanthus sonchifolius</name>
    <dbReference type="NCBI Taxonomy" id="185202"/>
    <lineage>
        <taxon>Eukaryota</taxon>
        <taxon>Viridiplantae</taxon>
        <taxon>Streptophyta</taxon>
        <taxon>Embryophyta</taxon>
        <taxon>Tracheophyta</taxon>
        <taxon>Spermatophyta</taxon>
        <taxon>Magnoliopsida</taxon>
        <taxon>eudicotyledons</taxon>
        <taxon>Gunneridae</taxon>
        <taxon>Pentapetalae</taxon>
        <taxon>asterids</taxon>
        <taxon>campanulids</taxon>
        <taxon>Asterales</taxon>
        <taxon>Asteraceae</taxon>
        <taxon>Asteroideae</taxon>
        <taxon>Heliantheae alliance</taxon>
        <taxon>Millerieae</taxon>
        <taxon>Smallanthus</taxon>
    </lineage>
</organism>
<protein>
    <submittedName>
        <fullName evidence="1">Uncharacterized protein</fullName>
    </submittedName>
</protein>
<comment type="caution">
    <text evidence="1">The sequence shown here is derived from an EMBL/GenBank/DDBJ whole genome shotgun (WGS) entry which is preliminary data.</text>
</comment>
<evidence type="ECO:0000313" key="1">
    <source>
        <dbReference type="EMBL" id="KAI3743993.1"/>
    </source>
</evidence>
<gene>
    <name evidence="1" type="ORF">L1987_57065</name>
</gene>
<accession>A0ACB9DBI0</accession>
<dbReference type="Proteomes" id="UP001056120">
    <property type="component" value="Linkage Group LG19"/>
</dbReference>
<reference evidence="2" key="1">
    <citation type="journal article" date="2022" name="Mol. Ecol. Resour.">
        <title>The genomes of chicory, endive, great burdock and yacon provide insights into Asteraceae palaeo-polyploidization history and plant inulin production.</title>
        <authorList>
            <person name="Fan W."/>
            <person name="Wang S."/>
            <person name="Wang H."/>
            <person name="Wang A."/>
            <person name="Jiang F."/>
            <person name="Liu H."/>
            <person name="Zhao H."/>
            <person name="Xu D."/>
            <person name="Zhang Y."/>
        </authorList>
    </citation>
    <scope>NUCLEOTIDE SEQUENCE [LARGE SCALE GENOMIC DNA]</scope>
    <source>
        <strain evidence="2">cv. Yunnan</strain>
    </source>
</reference>
<sequence length="146" mass="16567">MYVYGTIWDGSNWATHNGKYRVDIQRGPFVTGYSFIINGCRVDQFGSTPSECNVTIPSGILSSAERQQMNWYRIWCMTYSCCNDVDRYPNSLPECGVEGPGMQPAEQRILSSLLVLPPSMRQIFGAHGEEYGDGGYWFDEHRESET</sequence>